<name>Q5BT28_SCHJA</name>
<evidence type="ECO:0000313" key="1">
    <source>
        <dbReference type="EMBL" id="AAX30307.1"/>
    </source>
</evidence>
<reference evidence="1" key="1">
    <citation type="submission" date="2005-01" db="EMBL/GenBank/DDBJ databases">
        <authorList>
            <person name="Han Z."/>
        </authorList>
    </citation>
    <scope>NUCLEOTIDE SEQUENCE</scope>
</reference>
<accession>Q5BT28</accession>
<dbReference type="EMBL" id="AY915086">
    <property type="protein sequence ID" value="AAX30307.1"/>
    <property type="molecule type" value="mRNA"/>
</dbReference>
<organism evidence="1">
    <name type="scientific">Schistosoma japonicum</name>
    <name type="common">Blood fluke</name>
    <dbReference type="NCBI Taxonomy" id="6182"/>
    <lineage>
        <taxon>Eukaryota</taxon>
        <taxon>Metazoa</taxon>
        <taxon>Spiralia</taxon>
        <taxon>Lophotrochozoa</taxon>
        <taxon>Platyhelminthes</taxon>
        <taxon>Trematoda</taxon>
        <taxon>Digenea</taxon>
        <taxon>Strigeidida</taxon>
        <taxon>Schistosomatoidea</taxon>
        <taxon>Schistosomatidae</taxon>
        <taxon>Schistosoma</taxon>
    </lineage>
</organism>
<proteinExistence type="evidence at transcript level"/>
<protein>
    <submittedName>
        <fullName evidence="1">SJCHGC02951 protein</fullName>
    </submittedName>
</protein>
<sequence>MYNLPRDNYYPMVSSTTLRSGFRLVRAKSYPITLQYLICQSFYQQLKEHSFYVYFSLIALHFPSAFERFYATLYHTHCSSKKFSNYPSVVVM</sequence>
<dbReference type="AlphaFoldDB" id="Q5BT28"/>
<reference evidence="1" key="2">
    <citation type="journal article" date="2006" name="PLoS Pathog.">
        <title>New perspectives on host-parasite interplay by comparative transcriptomic and proteomic analyses of Schistosoma japonicum.</title>
        <authorList>
            <person name="Liu F."/>
            <person name="Lu J."/>
            <person name="Hu W."/>
            <person name="Wang S.Y."/>
            <person name="Cui S.J."/>
            <person name="Chi M."/>
            <person name="Yan Q."/>
            <person name="Wang X.R."/>
            <person name="Song H.D."/>
            <person name="Xu X.N."/>
            <person name="Wang J.J."/>
            <person name="Zhang X.L."/>
            <person name="Zhang X."/>
            <person name="Wang Z.Q."/>
            <person name="Xue C.L."/>
            <person name="Brindley P.J."/>
            <person name="McManus D.P."/>
            <person name="Yang P.Y."/>
            <person name="Feng Z."/>
            <person name="Chen Z."/>
            <person name="Han Z.G."/>
        </authorList>
    </citation>
    <scope>NUCLEOTIDE SEQUENCE</scope>
</reference>